<dbReference type="CDD" id="cd07305">
    <property type="entry name" value="Porin3_Tom40"/>
    <property type="match status" value="1"/>
</dbReference>
<comment type="similarity">
    <text evidence="2">Belongs to the Tom40 family.</text>
</comment>
<keyword evidence="6" id="KW-1000">Mitochondrion outer membrane</keyword>
<dbReference type="InterPro" id="IPR027246">
    <property type="entry name" value="Porin_Euk/Tom40"/>
</dbReference>
<dbReference type="EMBL" id="MU069735">
    <property type="protein sequence ID" value="KAF5834850.1"/>
    <property type="molecule type" value="Genomic_DNA"/>
</dbReference>
<organism evidence="10 11">
    <name type="scientific">Dunaliella salina</name>
    <name type="common">Green alga</name>
    <name type="synonym">Protococcus salinus</name>
    <dbReference type="NCBI Taxonomy" id="3046"/>
    <lineage>
        <taxon>Eukaryota</taxon>
        <taxon>Viridiplantae</taxon>
        <taxon>Chlorophyta</taxon>
        <taxon>core chlorophytes</taxon>
        <taxon>Chlorophyceae</taxon>
        <taxon>CS clade</taxon>
        <taxon>Chlamydomonadales</taxon>
        <taxon>Dunaliellaceae</taxon>
        <taxon>Dunaliella</taxon>
    </lineage>
</organism>
<accession>A0ABQ7GJT7</accession>
<evidence type="ECO:0000256" key="2">
    <source>
        <dbReference type="ARBA" id="ARBA00010510"/>
    </source>
</evidence>
<keyword evidence="7" id="KW-0653">Protein transport</keyword>
<evidence type="ECO:0000256" key="4">
    <source>
        <dbReference type="ARBA" id="ARBA00022452"/>
    </source>
</evidence>
<protein>
    <submittedName>
        <fullName evidence="10">40 kDa translocon at mitochondrial outer envelope membrane</fullName>
    </submittedName>
</protein>
<keyword evidence="11" id="KW-1185">Reference proteome</keyword>
<dbReference type="InterPro" id="IPR037930">
    <property type="entry name" value="Tom40"/>
</dbReference>
<proteinExistence type="inferred from homology"/>
<keyword evidence="5" id="KW-0812">Transmembrane</keyword>
<keyword evidence="8" id="KW-0496">Mitochondrion</keyword>
<evidence type="ECO:0000256" key="8">
    <source>
        <dbReference type="ARBA" id="ARBA00023128"/>
    </source>
</evidence>
<evidence type="ECO:0000256" key="9">
    <source>
        <dbReference type="ARBA" id="ARBA00023136"/>
    </source>
</evidence>
<evidence type="ECO:0000256" key="3">
    <source>
        <dbReference type="ARBA" id="ARBA00022448"/>
    </source>
</evidence>
<evidence type="ECO:0000256" key="1">
    <source>
        <dbReference type="ARBA" id="ARBA00004374"/>
    </source>
</evidence>
<dbReference type="Proteomes" id="UP000815325">
    <property type="component" value="Unassembled WGS sequence"/>
</dbReference>
<evidence type="ECO:0000313" key="11">
    <source>
        <dbReference type="Proteomes" id="UP000815325"/>
    </source>
</evidence>
<keyword evidence="3" id="KW-0813">Transport</keyword>
<keyword evidence="9" id="KW-0472">Membrane</keyword>
<name>A0ABQ7GJT7_DUNSA</name>
<gene>
    <name evidence="10" type="ORF">DUNSADRAFT_8351</name>
</gene>
<dbReference type="PANTHER" id="PTHR10802">
    <property type="entry name" value="MITOCHONDRIAL IMPORT RECEPTOR SUBUNIT TOM40"/>
    <property type="match status" value="1"/>
</dbReference>
<sequence length="324" mass="35826">MGLIYSKADGGTEPPPMPNFASIGAAASAALKREKPNYLELPQPVRYEEIQRENIMVLKPDTFEGMRFEINKPLNPYFFLSHALYMGNLDLSTGSKQMLKTSVGTYEFGANVINEKYMLLGRLSNDGRLSGRVKYDFTNWLSSKVQLQLGTEPGQSHAMADADFKGSDWNAQLKVGTPSFLGLNYFQSVTPNLSAGGELFWLQTNMKSGVGLALRHQGDNGRHVSTAQVASTGVMNLQYSHKVTDKVTLATDLLWHWGTRDACATVGYDAILRQCRLRGKIDTNGVATAYLEERFSPGINFVMSAELDHFHNNYKFGFGVVAGE</sequence>
<dbReference type="InterPro" id="IPR023614">
    <property type="entry name" value="Porin_dom_sf"/>
</dbReference>
<comment type="caution">
    <text evidence="10">The sequence shown here is derived from an EMBL/GenBank/DDBJ whole genome shotgun (WGS) entry which is preliminary data.</text>
</comment>
<evidence type="ECO:0000256" key="7">
    <source>
        <dbReference type="ARBA" id="ARBA00022927"/>
    </source>
</evidence>
<dbReference type="Gene3D" id="2.40.160.10">
    <property type="entry name" value="Porin"/>
    <property type="match status" value="1"/>
</dbReference>
<dbReference type="Pfam" id="PF01459">
    <property type="entry name" value="Porin_3"/>
    <property type="match status" value="1"/>
</dbReference>
<reference evidence="10" key="1">
    <citation type="submission" date="2017-08" db="EMBL/GenBank/DDBJ databases">
        <authorList>
            <person name="Polle J.E."/>
            <person name="Barry K."/>
            <person name="Cushman J."/>
            <person name="Schmutz J."/>
            <person name="Tran D."/>
            <person name="Hathwaick L.T."/>
            <person name="Yim W.C."/>
            <person name="Jenkins J."/>
            <person name="Mckie-Krisberg Z.M."/>
            <person name="Prochnik S."/>
            <person name="Lindquist E."/>
            <person name="Dockter R.B."/>
            <person name="Adam C."/>
            <person name="Molina H."/>
            <person name="Bunkerborg J."/>
            <person name="Jin E."/>
            <person name="Buchheim M."/>
            <person name="Magnuson J."/>
        </authorList>
    </citation>
    <scope>NUCLEOTIDE SEQUENCE</scope>
    <source>
        <strain evidence="10">CCAP 19/18</strain>
    </source>
</reference>
<evidence type="ECO:0000256" key="5">
    <source>
        <dbReference type="ARBA" id="ARBA00022692"/>
    </source>
</evidence>
<evidence type="ECO:0000256" key="6">
    <source>
        <dbReference type="ARBA" id="ARBA00022787"/>
    </source>
</evidence>
<keyword evidence="4" id="KW-1134">Transmembrane beta strand</keyword>
<evidence type="ECO:0000313" key="10">
    <source>
        <dbReference type="EMBL" id="KAF5834850.1"/>
    </source>
</evidence>
<comment type="subcellular location">
    <subcellularLocation>
        <location evidence="1">Mitochondrion outer membrane</location>
        <topology evidence="1">Multi-pass membrane protein</topology>
    </subcellularLocation>
</comment>